<protein>
    <recommendedName>
        <fullName evidence="3">DUF2877 domain-containing protein</fullName>
    </recommendedName>
</protein>
<evidence type="ECO:0000313" key="2">
    <source>
        <dbReference type="Proteomes" id="UP000184114"/>
    </source>
</evidence>
<dbReference type="STRING" id="1123404.SAMN02745784_01916"/>
<accession>A0A1M4WLI7</accession>
<proteinExistence type="predicted"/>
<dbReference type="InterPro" id="IPR021530">
    <property type="entry name" value="AllH-like"/>
</dbReference>
<gene>
    <name evidence="1" type="ORF">SAMN02745784_01916</name>
</gene>
<keyword evidence="2" id="KW-1185">Reference proteome</keyword>
<dbReference type="Pfam" id="PF11392">
    <property type="entry name" value="AllH"/>
    <property type="match status" value="1"/>
</dbReference>
<dbReference type="AlphaFoldDB" id="A0A1M4WLI7"/>
<sequence>MKNKIKVIIYSKEVIPILKEKSLAYVHSIFKKSMNIKIKDRLIHLGREEEGVSPFSICISRDNVDKLVDKFKVGDELYTEIFDFEDANIFDPSLSVYGWEENLVSNMELLNSIVAINPNWKFGIEVDISKENFPDKIIGRGLGLTPSGDDVLVGLLAILKATGKNKGLVEKIKNSIENNGRTKTTDISYEYLDYAVQGKFSNVVKETCIDLIMGDKYKVLNSAMNLIHMGHTSGMDTLKGILLGAVFRN</sequence>
<dbReference type="RefSeq" id="WP_072975826.1">
    <property type="nucleotide sequence ID" value="NZ_FQTY01000007.1"/>
</dbReference>
<reference evidence="2" key="1">
    <citation type="submission" date="2016-11" db="EMBL/GenBank/DDBJ databases">
        <authorList>
            <person name="Varghese N."/>
            <person name="Submissions S."/>
        </authorList>
    </citation>
    <scope>NUCLEOTIDE SEQUENCE [LARGE SCALE GENOMIC DNA]</scope>
    <source>
        <strain evidence="2">DSM 18095</strain>
    </source>
</reference>
<dbReference type="EMBL" id="FQTY01000007">
    <property type="protein sequence ID" value="SHE82020.1"/>
    <property type="molecule type" value="Genomic_DNA"/>
</dbReference>
<evidence type="ECO:0008006" key="3">
    <source>
        <dbReference type="Google" id="ProtNLM"/>
    </source>
</evidence>
<organism evidence="1 2">
    <name type="scientific">Tissierella praeacuta DSM 18095</name>
    <dbReference type="NCBI Taxonomy" id="1123404"/>
    <lineage>
        <taxon>Bacteria</taxon>
        <taxon>Bacillati</taxon>
        <taxon>Bacillota</taxon>
        <taxon>Tissierellia</taxon>
        <taxon>Tissierellales</taxon>
        <taxon>Tissierellaceae</taxon>
        <taxon>Tissierella</taxon>
    </lineage>
</organism>
<dbReference type="Proteomes" id="UP000184114">
    <property type="component" value="Unassembled WGS sequence"/>
</dbReference>
<name>A0A1M4WLI7_9FIRM</name>
<dbReference type="GeneID" id="90993924"/>
<evidence type="ECO:0000313" key="1">
    <source>
        <dbReference type="EMBL" id="SHE82020.1"/>
    </source>
</evidence>